<proteinExistence type="predicted"/>
<accession>X1QIJ2</accession>
<sequence>RILATYANTPTNENMTTEKRYITAKFAETSLSGKGFGTTVPM</sequence>
<evidence type="ECO:0000313" key="1">
    <source>
        <dbReference type="EMBL" id="GAI43079.1"/>
    </source>
</evidence>
<feature type="non-terminal residue" evidence="1">
    <location>
        <position position="1"/>
    </location>
</feature>
<name>X1QIJ2_9ZZZZ</name>
<dbReference type="AlphaFoldDB" id="X1QIJ2"/>
<comment type="caution">
    <text evidence="1">The sequence shown here is derived from an EMBL/GenBank/DDBJ whole genome shotgun (WGS) entry which is preliminary data.</text>
</comment>
<organism evidence="1">
    <name type="scientific">marine sediment metagenome</name>
    <dbReference type="NCBI Taxonomy" id="412755"/>
    <lineage>
        <taxon>unclassified sequences</taxon>
        <taxon>metagenomes</taxon>
        <taxon>ecological metagenomes</taxon>
    </lineage>
</organism>
<reference evidence="1" key="1">
    <citation type="journal article" date="2014" name="Front. Microbiol.">
        <title>High frequency of phylogenetically diverse reductive dehalogenase-homologous genes in deep subseafloor sedimentary metagenomes.</title>
        <authorList>
            <person name="Kawai M."/>
            <person name="Futagami T."/>
            <person name="Toyoda A."/>
            <person name="Takaki Y."/>
            <person name="Nishi S."/>
            <person name="Hori S."/>
            <person name="Arai W."/>
            <person name="Tsubouchi T."/>
            <person name="Morono Y."/>
            <person name="Uchiyama I."/>
            <person name="Ito T."/>
            <person name="Fujiyama A."/>
            <person name="Inagaki F."/>
            <person name="Takami H."/>
        </authorList>
    </citation>
    <scope>NUCLEOTIDE SEQUENCE</scope>
    <source>
        <strain evidence="1">Expedition CK06-06</strain>
    </source>
</reference>
<gene>
    <name evidence="1" type="ORF">S06H3_42988</name>
</gene>
<protein>
    <submittedName>
        <fullName evidence="1">Uncharacterized protein</fullName>
    </submittedName>
</protein>
<dbReference type="EMBL" id="BARV01026629">
    <property type="protein sequence ID" value="GAI43079.1"/>
    <property type="molecule type" value="Genomic_DNA"/>
</dbReference>